<dbReference type="PANTHER" id="PTHR33608">
    <property type="entry name" value="BLL2464 PROTEIN"/>
    <property type="match status" value="1"/>
</dbReference>
<comment type="caution">
    <text evidence="2">The sequence shown here is derived from an EMBL/GenBank/DDBJ whole genome shotgun (WGS) entry which is preliminary data.</text>
</comment>
<reference evidence="3" key="1">
    <citation type="journal article" date="2019" name="Int. J. Syst. Evol. Microbiol.">
        <title>The Global Catalogue of Microorganisms (GCM) 10K type strain sequencing project: providing services to taxonomists for standard genome sequencing and annotation.</title>
        <authorList>
            <consortium name="The Broad Institute Genomics Platform"/>
            <consortium name="The Broad Institute Genome Sequencing Center for Infectious Disease"/>
            <person name="Wu L."/>
            <person name="Ma J."/>
        </authorList>
    </citation>
    <scope>NUCLEOTIDE SEQUENCE [LARGE SCALE GENOMIC DNA]</scope>
    <source>
        <strain evidence="3">JCM 16929</strain>
    </source>
</reference>
<evidence type="ECO:0000313" key="3">
    <source>
        <dbReference type="Proteomes" id="UP001501490"/>
    </source>
</evidence>
<accession>A0ABP6Z9Q8</accession>
<protein>
    <submittedName>
        <fullName evidence="2">DUF58 domain-containing protein</fullName>
    </submittedName>
</protein>
<proteinExistence type="predicted"/>
<dbReference type="EMBL" id="BAABAB010000001">
    <property type="protein sequence ID" value="GAA3602339.1"/>
    <property type="molecule type" value="Genomic_DNA"/>
</dbReference>
<name>A0ABP6Z9Q8_9ACTN</name>
<organism evidence="2 3">
    <name type="scientific">Microlunatus ginsengisoli</name>
    <dbReference type="NCBI Taxonomy" id="363863"/>
    <lineage>
        <taxon>Bacteria</taxon>
        <taxon>Bacillati</taxon>
        <taxon>Actinomycetota</taxon>
        <taxon>Actinomycetes</taxon>
        <taxon>Propionibacteriales</taxon>
        <taxon>Propionibacteriaceae</taxon>
        <taxon>Microlunatus</taxon>
    </lineage>
</organism>
<dbReference type="PANTHER" id="PTHR33608:SF3">
    <property type="entry name" value="SLR2013 PROTEIN"/>
    <property type="match status" value="1"/>
</dbReference>
<dbReference type="Pfam" id="PF01882">
    <property type="entry name" value="DUF58"/>
    <property type="match status" value="1"/>
</dbReference>
<keyword evidence="3" id="KW-1185">Reference proteome</keyword>
<evidence type="ECO:0000259" key="1">
    <source>
        <dbReference type="Pfam" id="PF01882"/>
    </source>
</evidence>
<feature type="domain" description="DUF58" evidence="1">
    <location>
        <begin position="142"/>
        <end position="321"/>
    </location>
</feature>
<gene>
    <name evidence="2" type="ORF">GCM10022236_00170</name>
</gene>
<sequence>MSARRGGDTSVRLGDEAAGTLLLTNTGPRRLRGVVRNAWTPSAGARGGVQPIDLPPRQRRLTSITLRPRRRGDLPAGPVVIRALGPLGVAGRQRRHRAPWKLRALPPFESRKHLPSRLARLRELDGRASILQRGQGTEFDSLREYVPGDDVRSIDWRGTARSSTVVVRTWRPERDRHVLIVLDTGRTSAGRVGDQPRLDHAMDAALLLAVLASRAGDRVDLIAVDREVRARILRASAAEVLPTFVNALADVQPVLVETDHRLLVSEVLQRVSQRSLVVLLTGLDAAAVTDGLVPVLGPVLRRHKVVLAAVSDPAIDVLRTGRGDAGEVYAAAAAEVDVARRAVVERTLRDLGISVVQAPPDRFAPALADHYLALKKAGQL</sequence>
<evidence type="ECO:0000313" key="2">
    <source>
        <dbReference type="EMBL" id="GAA3602339.1"/>
    </source>
</evidence>
<dbReference type="Proteomes" id="UP001501490">
    <property type="component" value="Unassembled WGS sequence"/>
</dbReference>
<dbReference type="InterPro" id="IPR002881">
    <property type="entry name" value="DUF58"/>
</dbReference>